<dbReference type="RefSeq" id="WP_013887088.1">
    <property type="nucleotide sequence ID" value="NC_015672.1"/>
</dbReference>
<protein>
    <submittedName>
        <fullName evidence="3">NHL repeat containing protein</fullName>
    </submittedName>
</protein>
<dbReference type="KEGG" id="fsi:Flexsi_2007"/>
<dbReference type="HOGENOM" id="CLU_945792_0_0_0"/>
<evidence type="ECO:0000313" key="4">
    <source>
        <dbReference type="Proteomes" id="UP000006621"/>
    </source>
</evidence>
<dbReference type="eggNOG" id="COG3391">
    <property type="taxonomic scope" value="Bacteria"/>
</dbReference>
<dbReference type="GO" id="GO:0061630">
    <property type="term" value="F:ubiquitin protein ligase activity"/>
    <property type="evidence" value="ECO:0007669"/>
    <property type="project" value="TreeGrafter"/>
</dbReference>
<sequence>MKKILLLVLFFLFANNVDNLYALNLIPVKKVEEVNLKKHSLPTDVVFRDSNSFYLLDAYKPAVLLYENFQLRRKVKLAVPDEGMCFERHENKYFICVPAEGKIYILNEDFRITGSIKNSKGAFNPTDIAFYDNKFYVADNDNHRIMVFNEKGSLINKKGEYGFDYLMFRYPFDIAIDSRGDLFVSEVINTRIQQLTYDLKYVNYIGGWGVSSGHFYRPKGVVIYRDKYLLVADGYMGLIQVFDKKGNFTGVLGNSKGEKLKFVSPVRMKIYKDQLAVTDFLDKSVQIFSLEDFK</sequence>
<name>F8E500_FLESM</name>
<dbReference type="Pfam" id="PF01436">
    <property type="entry name" value="NHL"/>
    <property type="match status" value="1"/>
</dbReference>
<dbReference type="PANTHER" id="PTHR24104:SF25">
    <property type="entry name" value="PROTEIN LIN-41"/>
    <property type="match status" value="1"/>
</dbReference>
<evidence type="ECO:0000256" key="2">
    <source>
        <dbReference type="PROSITE-ProRule" id="PRU00504"/>
    </source>
</evidence>
<evidence type="ECO:0000256" key="1">
    <source>
        <dbReference type="ARBA" id="ARBA00022737"/>
    </source>
</evidence>
<dbReference type="OrthoDB" id="9787204at2"/>
<dbReference type="InterPro" id="IPR050952">
    <property type="entry name" value="TRIM-NHL_E3_ligases"/>
</dbReference>
<reference evidence="4" key="2">
    <citation type="submission" date="2011-06" db="EMBL/GenBank/DDBJ databases">
        <title>The complete genome of Flexistipes sinusarabici DSM 4947.</title>
        <authorList>
            <person name="Lucas S."/>
            <person name="Han J."/>
            <person name="Lapidus A."/>
            <person name="Bruce D."/>
            <person name="Goodwin L."/>
            <person name="Pitluck S."/>
            <person name="Peters L."/>
            <person name="Kyrpides N."/>
            <person name="Mavromatis K."/>
            <person name="Ivanova N."/>
            <person name="Mikhailova N."/>
            <person name="Chertkov O."/>
            <person name="Detter J.C."/>
            <person name="Tapia R."/>
            <person name="Han C."/>
            <person name="Land M."/>
            <person name="Hauser L."/>
            <person name="Markowitz V."/>
            <person name="Cheng J.-F."/>
            <person name="Hugenholtz P."/>
            <person name="Woyke T."/>
            <person name="Wu D."/>
            <person name="Spring S."/>
            <person name="Schroeder M."/>
            <person name="Brambilla E."/>
            <person name="Klenk H.-P."/>
            <person name="Eisen J.A."/>
        </authorList>
    </citation>
    <scope>NUCLEOTIDE SEQUENCE [LARGE SCALE GENOMIC DNA]</scope>
    <source>
        <strain evidence="4">DSM 4947 / MAS 10</strain>
    </source>
</reference>
<proteinExistence type="predicted"/>
<keyword evidence="1" id="KW-0677">Repeat</keyword>
<dbReference type="AlphaFoldDB" id="F8E500"/>
<dbReference type="PROSITE" id="PS51125">
    <property type="entry name" value="NHL"/>
    <property type="match status" value="1"/>
</dbReference>
<feature type="repeat" description="NHL" evidence="2">
    <location>
        <begin position="155"/>
        <end position="198"/>
    </location>
</feature>
<dbReference type="STRING" id="717231.Flexsi_2007"/>
<dbReference type="CDD" id="cd05819">
    <property type="entry name" value="NHL"/>
    <property type="match status" value="1"/>
</dbReference>
<keyword evidence="4" id="KW-1185">Reference proteome</keyword>
<accession>F8E500</accession>
<dbReference type="GO" id="GO:0008270">
    <property type="term" value="F:zinc ion binding"/>
    <property type="evidence" value="ECO:0007669"/>
    <property type="project" value="UniProtKB-KW"/>
</dbReference>
<dbReference type="PANTHER" id="PTHR24104">
    <property type="entry name" value="E3 UBIQUITIN-PROTEIN LIGASE NHLRC1-RELATED"/>
    <property type="match status" value="1"/>
</dbReference>
<evidence type="ECO:0000313" key="3">
    <source>
        <dbReference type="EMBL" id="AEI15636.1"/>
    </source>
</evidence>
<dbReference type="Proteomes" id="UP000006621">
    <property type="component" value="Chromosome"/>
</dbReference>
<dbReference type="GO" id="GO:0043161">
    <property type="term" value="P:proteasome-mediated ubiquitin-dependent protein catabolic process"/>
    <property type="evidence" value="ECO:0007669"/>
    <property type="project" value="TreeGrafter"/>
</dbReference>
<dbReference type="SUPFAM" id="SSF63825">
    <property type="entry name" value="YWTD domain"/>
    <property type="match status" value="1"/>
</dbReference>
<gene>
    <name evidence="3" type="ordered locus">Flexsi_2007</name>
</gene>
<dbReference type="Gene3D" id="2.120.10.30">
    <property type="entry name" value="TolB, C-terminal domain"/>
    <property type="match status" value="2"/>
</dbReference>
<dbReference type="GO" id="GO:0000209">
    <property type="term" value="P:protein polyubiquitination"/>
    <property type="evidence" value="ECO:0007669"/>
    <property type="project" value="TreeGrafter"/>
</dbReference>
<dbReference type="InterPro" id="IPR001258">
    <property type="entry name" value="NHL_repeat"/>
</dbReference>
<dbReference type="InterPro" id="IPR011042">
    <property type="entry name" value="6-blade_b-propeller_TolB-like"/>
</dbReference>
<reference evidence="3 4" key="1">
    <citation type="journal article" date="2011" name="Stand. Genomic Sci.">
        <title>Genome sequence of the moderately thermophilic halophile Flexistipes sinusarabici strain (MAS10).</title>
        <authorList>
            <person name="Lapidus A."/>
            <person name="Chertkov O."/>
            <person name="Nolan M."/>
            <person name="Lucas S."/>
            <person name="Hammon N."/>
            <person name="Deshpande S."/>
            <person name="Cheng J.F."/>
            <person name="Tapia R."/>
            <person name="Han C."/>
            <person name="Goodwin L."/>
            <person name="Pitluck S."/>
            <person name="Liolios K."/>
            <person name="Pagani I."/>
            <person name="Ivanova N."/>
            <person name="Huntemann M."/>
            <person name="Mavromatis K."/>
            <person name="Mikhailova N."/>
            <person name="Pati A."/>
            <person name="Chen A."/>
            <person name="Palaniappan K."/>
            <person name="Land M."/>
            <person name="Hauser L."/>
            <person name="Brambilla E.M."/>
            <person name="Rohde M."/>
            <person name="Abt B."/>
            <person name="Spring S."/>
            <person name="Goker M."/>
            <person name="Bristow J."/>
            <person name="Eisen J.A."/>
            <person name="Markowitz V."/>
            <person name="Hugenholtz P."/>
            <person name="Kyrpides N.C."/>
            <person name="Klenk H.P."/>
            <person name="Woyke T."/>
        </authorList>
    </citation>
    <scope>NUCLEOTIDE SEQUENCE [LARGE SCALE GENOMIC DNA]</scope>
    <source>
        <strain evidence="4">DSM 4947 / MAS 10</strain>
    </source>
</reference>
<dbReference type="EMBL" id="CP002858">
    <property type="protein sequence ID" value="AEI15636.1"/>
    <property type="molecule type" value="Genomic_DNA"/>
</dbReference>
<organism evidence="3 4">
    <name type="scientific">Flexistipes sinusarabici (strain ATCC 49648 / DSM 4947 / MAS 10)</name>
    <dbReference type="NCBI Taxonomy" id="717231"/>
    <lineage>
        <taxon>Bacteria</taxon>
        <taxon>Pseudomonadati</taxon>
        <taxon>Deferribacterota</taxon>
        <taxon>Deferribacteres</taxon>
        <taxon>Deferribacterales</taxon>
        <taxon>Flexistipitaceae</taxon>
        <taxon>Flexistipes</taxon>
    </lineage>
</organism>